<proteinExistence type="inferred from homology"/>
<dbReference type="EMBL" id="MN740968">
    <property type="protein sequence ID" value="QHU20469.1"/>
    <property type="molecule type" value="Genomic_DNA"/>
</dbReference>
<evidence type="ECO:0000256" key="4">
    <source>
        <dbReference type="ARBA" id="ARBA00023125"/>
    </source>
</evidence>
<dbReference type="InterPro" id="IPR045076">
    <property type="entry name" value="MutS"/>
</dbReference>
<protein>
    <recommendedName>
        <fullName evidence="7">DNA mismatch repair proteins mutS family domain-containing protein</fullName>
    </recommendedName>
</protein>
<dbReference type="PANTHER" id="PTHR11361:SF148">
    <property type="entry name" value="DNA MISMATCH REPAIR PROTEIN MSH6"/>
    <property type="match status" value="1"/>
</dbReference>
<feature type="transmembrane region" description="Helical" evidence="6">
    <location>
        <begin position="131"/>
        <end position="153"/>
    </location>
</feature>
<evidence type="ECO:0000256" key="1">
    <source>
        <dbReference type="ARBA" id="ARBA00006271"/>
    </source>
</evidence>
<keyword evidence="4" id="KW-0238">DNA-binding</keyword>
<dbReference type="SMART" id="SM00534">
    <property type="entry name" value="MUTSac"/>
    <property type="match status" value="1"/>
</dbReference>
<organism evidence="8">
    <name type="scientific">viral metagenome</name>
    <dbReference type="NCBI Taxonomy" id="1070528"/>
    <lineage>
        <taxon>unclassified sequences</taxon>
        <taxon>metagenomes</taxon>
        <taxon>organismal metagenomes</taxon>
    </lineage>
</organism>
<dbReference type="GO" id="GO:0030983">
    <property type="term" value="F:mismatched DNA binding"/>
    <property type="evidence" value="ECO:0007669"/>
    <property type="project" value="InterPro"/>
</dbReference>
<dbReference type="Pfam" id="PF00488">
    <property type="entry name" value="MutS_V"/>
    <property type="match status" value="1"/>
</dbReference>
<comment type="similarity">
    <text evidence="1">Belongs to the DNA mismatch repair MutS family.</text>
</comment>
<dbReference type="PANTHER" id="PTHR11361">
    <property type="entry name" value="DNA MISMATCH REPAIR PROTEIN MUTS FAMILY MEMBER"/>
    <property type="match status" value="1"/>
</dbReference>
<dbReference type="GO" id="GO:0006298">
    <property type="term" value="P:mismatch repair"/>
    <property type="evidence" value="ECO:0007669"/>
    <property type="project" value="InterPro"/>
</dbReference>
<dbReference type="InterPro" id="IPR027417">
    <property type="entry name" value="P-loop_NTPase"/>
</dbReference>
<feature type="coiled-coil region" evidence="5">
    <location>
        <begin position="66"/>
        <end position="93"/>
    </location>
</feature>
<dbReference type="Gene3D" id="3.40.50.300">
    <property type="entry name" value="P-loop containing nucleotide triphosphate hydrolases"/>
    <property type="match status" value="1"/>
</dbReference>
<feature type="domain" description="DNA mismatch repair proteins mutS family" evidence="7">
    <location>
        <begin position="333"/>
        <end position="499"/>
    </location>
</feature>
<sequence>MSSVDAIIEVDTLSKWLDLQTTTSKTYLGKQLHEWSDDIQHLHYLSTKFKKFKEAFQKDPKFYVECHELLGEIAKVEEKLQKLMDQDSKLEQESYNEILFFKTYLQPLNFVPFLLSLWSIIRVYVLPGLSLMLPILTLIAPYFILTFVFKIPITFHNYMGMLQAMVSGNLQSIRNPSAITPSASIGSFLKQFGLVLMTFVQGIIQPYWTHKHLKSIDTIILDHGILVIRFRDLYQSLEKALSKRGFTFFRCPLPVIQGERDATARVILESNYFKMALKYVGSLEVIMALANQPDVHPVQWISSNQPVFCAKNAFDYQVPALQRKTISAEFKKERHALLTGPNKGGKSTVLRALSVSALLAHTYGCSLGHLTATPFHTIYVCLKPDDLPGSKSRFEREIEFTAHTLQSDKPILVFIDELYHSTNPPDALRSCEIYCEQLWKKENVISVISTHIFEWVERAPASIQRICCPAKQKEKGEIEFLYTLETGVCKVSSVDTLLKKNGLLSD</sequence>
<dbReference type="GO" id="GO:0140664">
    <property type="term" value="F:ATP-dependent DNA damage sensor activity"/>
    <property type="evidence" value="ECO:0007669"/>
    <property type="project" value="InterPro"/>
</dbReference>
<feature type="transmembrane region" description="Helical" evidence="6">
    <location>
        <begin position="108"/>
        <end position="125"/>
    </location>
</feature>
<dbReference type="GO" id="GO:0032301">
    <property type="term" value="C:MutSalpha complex"/>
    <property type="evidence" value="ECO:0007669"/>
    <property type="project" value="TreeGrafter"/>
</dbReference>
<dbReference type="SUPFAM" id="SSF52540">
    <property type="entry name" value="P-loop containing nucleoside triphosphate hydrolases"/>
    <property type="match status" value="1"/>
</dbReference>
<keyword evidence="3" id="KW-0067">ATP-binding</keyword>
<dbReference type="GO" id="GO:0005524">
    <property type="term" value="F:ATP binding"/>
    <property type="evidence" value="ECO:0007669"/>
    <property type="project" value="UniProtKB-KW"/>
</dbReference>
<accession>A0A6C0KS94</accession>
<evidence type="ECO:0000256" key="5">
    <source>
        <dbReference type="SAM" id="Coils"/>
    </source>
</evidence>
<dbReference type="InterPro" id="IPR000432">
    <property type="entry name" value="DNA_mismatch_repair_MutS_C"/>
</dbReference>
<evidence type="ECO:0000259" key="7">
    <source>
        <dbReference type="SMART" id="SM00534"/>
    </source>
</evidence>
<dbReference type="AlphaFoldDB" id="A0A6C0KS94"/>
<name>A0A6C0KS94_9ZZZZ</name>
<evidence type="ECO:0000313" key="8">
    <source>
        <dbReference type="EMBL" id="QHU20469.1"/>
    </source>
</evidence>
<evidence type="ECO:0000256" key="6">
    <source>
        <dbReference type="SAM" id="Phobius"/>
    </source>
</evidence>
<keyword evidence="6" id="KW-1133">Transmembrane helix</keyword>
<evidence type="ECO:0000256" key="3">
    <source>
        <dbReference type="ARBA" id="ARBA00022840"/>
    </source>
</evidence>
<reference evidence="8" key="1">
    <citation type="journal article" date="2020" name="Nature">
        <title>Giant virus diversity and host interactions through global metagenomics.</title>
        <authorList>
            <person name="Schulz F."/>
            <person name="Roux S."/>
            <person name="Paez-Espino D."/>
            <person name="Jungbluth S."/>
            <person name="Walsh D.A."/>
            <person name="Denef V.J."/>
            <person name="McMahon K.D."/>
            <person name="Konstantinidis K.T."/>
            <person name="Eloe-Fadrosh E.A."/>
            <person name="Kyrpides N.C."/>
            <person name="Woyke T."/>
        </authorList>
    </citation>
    <scope>NUCLEOTIDE SEQUENCE</scope>
    <source>
        <strain evidence="8">GVMAG-S-3300013093-109</strain>
    </source>
</reference>
<evidence type="ECO:0000256" key="2">
    <source>
        <dbReference type="ARBA" id="ARBA00022741"/>
    </source>
</evidence>
<keyword evidence="6" id="KW-0472">Membrane</keyword>
<keyword evidence="6" id="KW-0812">Transmembrane</keyword>
<keyword evidence="5" id="KW-0175">Coiled coil</keyword>
<keyword evidence="2" id="KW-0547">Nucleotide-binding</keyword>